<feature type="domain" description="RNase H type-1" evidence="1">
    <location>
        <begin position="1"/>
        <end position="126"/>
    </location>
</feature>
<gene>
    <name evidence="2" type="ORF">QT716_03110</name>
</gene>
<dbReference type="EC" id="3.1.26.4" evidence="2"/>
<dbReference type="InterPro" id="IPR002156">
    <property type="entry name" value="RNaseH_domain"/>
</dbReference>
<dbReference type="InterPro" id="IPR012337">
    <property type="entry name" value="RNaseH-like_sf"/>
</dbReference>
<dbReference type="Gene3D" id="3.30.420.10">
    <property type="entry name" value="Ribonuclease H-like superfamily/Ribonuclease H"/>
    <property type="match status" value="1"/>
</dbReference>
<dbReference type="CDD" id="cd09279">
    <property type="entry name" value="RNase_HI_like"/>
    <property type="match status" value="1"/>
</dbReference>
<dbReference type="InterPro" id="IPR036397">
    <property type="entry name" value="RNaseH_sf"/>
</dbReference>
<evidence type="ECO:0000313" key="2">
    <source>
        <dbReference type="EMBL" id="MDW0109036.1"/>
    </source>
</evidence>
<sequence length="129" mass="14229">MIELYTDGASAGNPGKSGIGIYITGEGHSIKLSEPIAPCDNHTAEFVALIRGLEEASKLTTGILSVRSDSQLVVQAVDKEFVKNPLYKPYLKKALELILNFEYFFIKWISDDTNRAADALARQAIRNQK</sequence>
<name>A0ABU4FWE3_9BACL</name>
<evidence type="ECO:0000313" key="3">
    <source>
        <dbReference type="Proteomes" id="UP001280629"/>
    </source>
</evidence>
<organism evidence="2 3">
    <name type="scientific">Sporosarcina aquimarina</name>
    <dbReference type="NCBI Taxonomy" id="114975"/>
    <lineage>
        <taxon>Bacteria</taxon>
        <taxon>Bacillati</taxon>
        <taxon>Bacillota</taxon>
        <taxon>Bacilli</taxon>
        <taxon>Bacillales</taxon>
        <taxon>Caryophanaceae</taxon>
        <taxon>Sporosarcina</taxon>
    </lineage>
</organism>
<dbReference type="EMBL" id="JAUBDH010000002">
    <property type="protein sequence ID" value="MDW0109036.1"/>
    <property type="molecule type" value="Genomic_DNA"/>
</dbReference>
<dbReference type="Pfam" id="PF13456">
    <property type="entry name" value="RVT_3"/>
    <property type="match status" value="1"/>
</dbReference>
<dbReference type="GO" id="GO:0004523">
    <property type="term" value="F:RNA-DNA hybrid ribonuclease activity"/>
    <property type="evidence" value="ECO:0007669"/>
    <property type="project" value="UniProtKB-EC"/>
</dbReference>
<evidence type="ECO:0000259" key="1">
    <source>
        <dbReference type="PROSITE" id="PS50879"/>
    </source>
</evidence>
<dbReference type="Proteomes" id="UP001280629">
    <property type="component" value="Unassembled WGS sequence"/>
</dbReference>
<dbReference type="PANTHER" id="PTHR47723:SF19">
    <property type="entry name" value="POLYNUCLEOTIDYL TRANSFERASE, RIBONUCLEASE H-LIKE SUPERFAMILY PROTEIN"/>
    <property type="match status" value="1"/>
</dbReference>
<reference evidence="2 3" key="1">
    <citation type="submission" date="2023-06" db="EMBL/GenBank/DDBJ databases">
        <title>Sporosarcina sp. nov., isolated from Korean traditional fermented seafood 'Jeotgal'.</title>
        <authorList>
            <person name="Yang A.-I."/>
            <person name="Shin N.-R."/>
        </authorList>
    </citation>
    <scope>NUCLEOTIDE SEQUENCE [LARGE SCALE GENOMIC DNA]</scope>
    <source>
        <strain evidence="2 3">KCTC3840</strain>
    </source>
</reference>
<keyword evidence="3" id="KW-1185">Reference proteome</keyword>
<dbReference type="PROSITE" id="PS50879">
    <property type="entry name" value="RNASE_H_1"/>
    <property type="match status" value="1"/>
</dbReference>
<dbReference type="PANTHER" id="PTHR47723">
    <property type="entry name" value="OS05G0353850 PROTEIN"/>
    <property type="match status" value="1"/>
</dbReference>
<comment type="caution">
    <text evidence="2">The sequence shown here is derived from an EMBL/GenBank/DDBJ whole genome shotgun (WGS) entry which is preliminary data.</text>
</comment>
<dbReference type="RefSeq" id="WP_317934407.1">
    <property type="nucleotide sequence ID" value="NZ_JAUBDH010000002.1"/>
</dbReference>
<accession>A0ABU4FWE3</accession>
<dbReference type="SUPFAM" id="SSF53098">
    <property type="entry name" value="Ribonuclease H-like"/>
    <property type="match status" value="1"/>
</dbReference>
<proteinExistence type="predicted"/>
<protein>
    <submittedName>
        <fullName evidence="2">Ribonuclease HI family protein</fullName>
        <ecNumber evidence="2">3.1.26.4</ecNumber>
    </submittedName>
</protein>
<dbReference type="InterPro" id="IPR053151">
    <property type="entry name" value="RNase_H-like"/>
</dbReference>
<keyword evidence="2" id="KW-0378">Hydrolase</keyword>